<organism evidence="3 4">
    <name type="scientific">Natronolimnohabitans innermongolicus JCM 12255</name>
    <dbReference type="NCBI Taxonomy" id="1227499"/>
    <lineage>
        <taxon>Archaea</taxon>
        <taxon>Methanobacteriati</taxon>
        <taxon>Methanobacteriota</taxon>
        <taxon>Stenosarchaea group</taxon>
        <taxon>Halobacteria</taxon>
        <taxon>Halobacteriales</taxon>
        <taxon>Natrialbaceae</taxon>
        <taxon>Natronolimnohabitans</taxon>
    </lineage>
</organism>
<comment type="caution">
    <text evidence="3">The sequence shown here is derived from an EMBL/GenBank/DDBJ whole genome shotgun (WGS) entry which is preliminary data.</text>
</comment>
<reference evidence="3 4" key="1">
    <citation type="journal article" date="2014" name="PLoS Genet.">
        <title>Phylogenetically driven sequencing of extremely halophilic archaea reveals strategies for static and dynamic osmo-response.</title>
        <authorList>
            <person name="Becker E.A."/>
            <person name="Seitzer P.M."/>
            <person name="Tritt A."/>
            <person name="Larsen D."/>
            <person name="Krusor M."/>
            <person name="Yao A.I."/>
            <person name="Wu D."/>
            <person name="Madern D."/>
            <person name="Eisen J.A."/>
            <person name="Darling A.E."/>
            <person name="Facciotti M.T."/>
        </authorList>
    </citation>
    <scope>NUCLEOTIDE SEQUENCE [LARGE SCALE GENOMIC DNA]</scope>
    <source>
        <strain evidence="3 4">JCM 12255</strain>
    </source>
</reference>
<dbReference type="AlphaFoldDB" id="L9XH41"/>
<name>L9XH41_9EURY</name>
<accession>L9XH41</accession>
<dbReference type="eggNOG" id="arCOG02859">
    <property type="taxonomic scope" value="Archaea"/>
</dbReference>
<keyword evidence="4" id="KW-1185">Reference proteome</keyword>
<dbReference type="OrthoDB" id="206389at2157"/>
<evidence type="ECO:0000313" key="4">
    <source>
        <dbReference type="Proteomes" id="UP000011602"/>
    </source>
</evidence>
<keyword evidence="2" id="KW-1133">Transmembrane helix</keyword>
<dbReference type="EMBL" id="AOHZ01000017">
    <property type="protein sequence ID" value="ELY60741.1"/>
    <property type="molecule type" value="Genomic_DNA"/>
</dbReference>
<dbReference type="RefSeq" id="WP_007258014.1">
    <property type="nucleotide sequence ID" value="NZ_AOHZ01000017.1"/>
</dbReference>
<evidence type="ECO:0000256" key="1">
    <source>
        <dbReference type="SAM" id="MobiDB-lite"/>
    </source>
</evidence>
<feature type="region of interest" description="Disordered" evidence="1">
    <location>
        <begin position="33"/>
        <end position="52"/>
    </location>
</feature>
<proteinExistence type="predicted"/>
<evidence type="ECO:0000313" key="3">
    <source>
        <dbReference type="EMBL" id="ELY60741.1"/>
    </source>
</evidence>
<evidence type="ECO:0000256" key="2">
    <source>
        <dbReference type="SAM" id="Phobius"/>
    </source>
</evidence>
<dbReference type="InterPro" id="IPR058927">
    <property type="entry name" value="OB_2TM"/>
</dbReference>
<evidence type="ECO:0008006" key="5">
    <source>
        <dbReference type="Google" id="ProtNLM"/>
    </source>
</evidence>
<sequence>MTSAGFLERRGRALAMGVLLLLLCATFVWSGAAGDDRSREPVPDEEAVGPTPERYVGDRVELNGVVTETDPVLVQLWYDDGGWVVTVEGTGVSDTEIDSGAEISAYGVLTDQNTLEAERAVTREPWELTYMYLISVLGAAGVLYRAAAGWRFDRNEFAFVPRDSGTAATDASDEGGASHATDEPTEDEYADSNGGGRRG</sequence>
<protein>
    <recommendedName>
        <fullName evidence="5">OB-fold tRNA/helicase-type nucleic acid binding protein</fullName>
    </recommendedName>
</protein>
<feature type="transmembrane region" description="Helical" evidence="2">
    <location>
        <begin position="129"/>
        <end position="147"/>
    </location>
</feature>
<keyword evidence="2" id="KW-0472">Membrane</keyword>
<gene>
    <name evidence="3" type="ORF">C493_03522</name>
</gene>
<feature type="region of interest" description="Disordered" evidence="1">
    <location>
        <begin position="164"/>
        <end position="199"/>
    </location>
</feature>
<dbReference type="Proteomes" id="UP000011602">
    <property type="component" value="Unassembled WGS sequence"/>
</dbReference>
<keyword evidence="2" id="KW-0812">Transmembrane</keyword>
<dbReference type="Pfam" id="PF26045">
    <property type="entry name" value="OB_2TM_halo"/>
    <property type="match status" value="1"/>
</dbReference>